<keyword evidence="1" id="KW-0175">Coiled coil</keyword>
<dbReference type="AlphaFoldDB" id="A0A7G6SQ19"/>
<feature type="coiled-coil region" evidence="1">
    <location>
        <begin position="47"/>
        <end position="74"/>
    </location>
</feature>
<accession>A0A7G6SQ19</accession>
<name>A0A7G6SQ19_9HYPH</name>
<gene>
    <name evidence="3" type="ORF">HB778_08240</name>
</gene>
<keyword evidence="2" id="KW-0732">Signal</keyword>
<evidence type="ECO:0000313" key="4">
    <source>
        <dbReference type="Proteomes" id="UP000515465"/>
    </source>
</evidence>
<protein>
    <submittedName>
        <fullName evidence="3">Uncharacterized protein</fullName>
    </submittedName>
</protein>
<dbReference type="Proteomes" id="UP000515465">
    <property type="component" value="Chromosome"/>
</dbReference>
<organism evidence="3 4">
    <name type="scientific">Mesorhizobium huakuii</name>
    <dbReference type="NCBI Taxonomy" id="28104"/>
    <lineage>
        <taxon>Bacteria</taxon>
        <taxon>Pseudomonadati</taxon>
        <taxon>Pseudomonadota</taxon>
        <taxon>Alphaproteobacteria</taxon>
        <taxon>Hyphomicrobiales</taxon>
        <taxon>Phyllobacteriaceae</taxon>
        <taxon>Mesorhizobium</taxon>
    </lineage>
</organism>
<dbReference type="RefSeq" id="WP_183462912.1">
    <property type="nucleotide sequence ID" value="NZ_CP050296.1"/>
</dbReference>
<proteinExistence type="predicted"/>
<evidence type="ECO:0000256" key="2">
    <source>
        <dbReference type="SAM" id="SignalP"/>
    </source>
</evidence>
<dbReference type="EMBL" id="CP050296">
    <property type="protein sequence ID" value="QND56601.1"/>
    <property type="molecule type" value="Genomic_DNA"/>
</dbReference>
<evidence type="ECO:0000256" key="1">
    <source>
        <dbReference type="SAM" id="Coils"/>
    </source>
</evidence>
<feature type="chain" id="PRO_5028992899" evidence="2">
    <location>
        <begin position="29"/>
        <end position="143"/>
    </location>
</feature>
<feature type="signal peptide" evidence="2">
    <location>
        <begin position="1"/>
        <end position="28"/>
    </location>
</feature>
<sequence>MRKVLMGLVVAASVLVVSGAAAIQPANAASCASEKPKNRIPCLEKSIAKLSAALDTANSQIAQANAAISKLREDENAAHAALEAKIKAGVSGAIDDKLNRVNIVSASNANTCLSETAVASGGTAVFLSDCTHQEQVFNIRPSH</sequence>
<reference evidence="4" key="1">
    <citation type="journal article" date="2020" name="Mol. Plant Microbe">
        <title>Rhizobial microsymbionts of the narrowly endemic Oxytropis species growing in Kamchatka are characterized by significant genetic diversity and possess a set of genes that are associated with T3SS and T6SS secretion systems and can affect the development of symbiosis.</title>
        <authorList>
            <person name="Safronova V."/>
            <person name="Guro P."/>
            <person name="Sazanova A."/>
            <person name="Kuznetsova I."/>
            <person name="Belimov A."/>
            <person name="Yakubov V."/>
            <person name="Chirak E."/>
            <person name="Afonin A."/>
            <person name="Gogolev Y."/>
            <person name="Andronov E."/>
            <person name="Tikhonovich I."/>
        </authorList>
    </citation>
    <scope>NUCLEOTIDE SEQUENCE [LARGE SCALE GENOMIC DNA]</scope>
    <source>
        <strain evidence="4">583</strain>
    </source>
</reference>
<evidence type="ECO:0000313" key="3">
    <source>
        <dbReference type="EMBL" id="QND56601.1"/>
    </source>
</evidence>